<feature type="transmembrane region" description="Helical" evidence="2">
    <location>
        <begin position="94"/>
        <end position="117"/>
    </location>
</feature>
<evidence type="ECO:0000313" key="4">
    <source>
        <dbReference type="Proteomes" id="UP000033740"/>
    </source>
</evidence>
<dbReference type="Pfam" id="PF06210">
    <property type="entry name" value="DUF1003"/>
    <property type="match status" value="1"/>
</dbReference>
<evidence type="ECO:0008006" key="5">
    <source>
        <dbReference type="Google" id="ProtNLM"/>
    </source>
</evidence>
<feature type="transmembrane region" description="Helical" evidence="2">
    <location>
        <begin position="63"/>
        <end position="82"/>
    </location>
</feature>
<reference evidence="3 4" key="1">
    <citation type="submission" date="2015-02" db="EMBL/GenBank/DDBJ databases">
        <title>Draft genome sequences of ten Microbacterium spp. with emphasis on heavy metal contaminated environments.</title>
        <authorList>
            <person name="Corretto E."/>
        </authorList>
    </citation>
    <scope>NUCLEOTIDE SEQUENCE [LARGE SCALE GENOMIC DNA]</scope>
    <source>
        <strain evidence="3 4">ARN176</strain>
    </source>
</reference>
<dbReference type="Proteomes" id="UP000033740">
    <property type="component" value="Unassembled WGS sequence"/>
</dbReference>
<keyword evidence="2" id="KW-0472">Membrane</keyword>
<evidence type="ECO:0000313" key="3">
    <source>
        <dbReference type="EMBL" id="KJL34320.1"/>
    </source>
</evidence>
<dbReference type="STRING" id="582680.RS86_01107"/>
<accession>A0A0F0LPX8</accession>
<feature type="compositionally biased region" description="Acidic residues" evidence="1">
    <location>
        <begin position="218"/>
        <end position="228"/>
    </location>
</feature>
<feature type="region of interest" description="Disordered" evidence="1">
    <location>
        <begin position="174"/>
        <end position="228"/>
    </location>
</feature>
<keyword evidence="4" id="KW-1185">Reference proteome</keyword>
<protein>
    <recommendedName>
        <fullName evidence="5">DUF1003 domain-containing protein</fullName>
    </recommendedName>
</protein>
<dbReference type="AlphaFoldDB" id="A0A0F0LPX8"/>
<gene>
    <name evidence="3" type="ORF">RS86_01107</name>
</gene>
<organism evidence="3 4">
    <name type="scientific">Microbacterium azadirachtae</name>
    <dbReference type="NCBI Taxonomy" id="582680"/>
    <lineage>
        <taxon>Bacteria</taxon>
        <taxon>Bacillati</taxon>
        <taxon>Actinomycetota</taxon>
        <taxon>Actinomycetes</taxon>
        <taxon>Micrococcales</taxon>
        <taxon>Microbacteriaceae</taxon>
        <taxon>Microbacterium</taxon>
    </lineage>
</organism>
<keyword evidence="2" id="KW-1133">Transmembrane helix</keyword>
<evidence type="ECO:0000256" key="1">
    <source>
        <dbReference type="SAM" id="MobiDB-lite"/>
    </source>
</evidence>
<keyword evidence="2" id="KW-0812">Transmembrane</keyword>
<sequence length="228" mass="24640">MAPGVRELSMPREKAMSIEDLNTFLTQLPKGSARPLPESTWHEQVKGQLTLGERSADRLRNGMGSWAFVGGFVLFMAVWWILNSSRTTAWDPYPFILLNLFLSMLAGLQGAILLIAAKRQDAISAALAQHDFDTNVAARVDIEALLEINRRQLEMIAELQGIARALVPAQTGAGASGADAQDVATEVEAAKDSARAAETQAEARAETQVQAAVRTEAQDGEPDASPER</sequence>
<name>A0A0F0LPX8_9MICO</name>
<proteinExistence type="predicted"/>
<dbReference type="InterPro" id="IPR010406">
    <property type="entry name" value="DUF1003"/>
</dbReference>
<evidence type="ECO:0000256" key="2">
    <source>
        <dbReference type="SAM" id="Phobius"/>
    </source>
</evidence>
<feature type="compositionally biased region" description="Basic and acidic residues" evidence="1">
    <location>
        <begin position="188"/>
        <end position="205"/>
    </location>
</feature>
<dbReference type="PATRIC" id="fig|582680.6.peg.1141"/>
<comment type="caution">
    <text evidence="3">The sequence shown here is derived from an EMBL/GenBank/DDBJ whole genome shotgun (WGS) entry which is preliminary data.</text>
</comment>
<dbReference type="PANTHER" id="PTHR41386:SF1">
    <property type="entry name" value="MEMBRANE PROTEIN"/>
    <property type="match status" value="1"/>
</dbReference>
<dbReference type="PANTHER" id="PTHR41386">
    <property type="entry name" value="INTEGRAL MEMBRANE PROTEIN-RELATED"/>
    <property type="match status" value="1"/>
</dbReference>
<dbReference type="EMBL" id="JYIX01000029">
    <property type="protein sequence ID" value="KJL34320.1"/>
    <property type="molecule type" value="Genomic_DNA"/>
</dbReference>